<evidence type="ECO:0000313" key="1">
    <source>
        <dbReference type="EMBL" id="TCZ73403.1"/>
    </source>
</evidence>
<gene>
    <name evidence="1" type="ORF">E0485_21080</name>
</gene>
<dbReference type="AlphaFoldDB" id="A0A4R4E3J6"/>
<accession>A0A4R4E3J6</accession>
<evidence type="ECO:0000313" key="2">
    <source>
        <dbReference type="Proteomes" id="UP000295418"/>
    </source>
</evidence>
<protein>
    <submittedName>
        <fullName evidence="1">Uncharacterized protein</fullName>
    </submittedName>
</protein>
<proteinExistence type="predicted"/>
<dbReference type="RefSeq" id="WP_132420050.1">
    <property type="nucleotide sequence ID" value="NZ_SKFG01000032.1"/>
</dbReference>
<reference evidence="1 2" key="1">
    <citation type="submission" date="2019-03" db="EMBL/GenBank/DDBJ databases">
        <authorList>
            <person name="Kim M.K.M."/>
        </authorList>
    </citation>
    <scope>NUCLEOTIDE SEQUENCE [LARGE SCALE GENOMIC DNA]</scope>
    <source>
        <strain evidence="1 2">18JY21-1</strain>
    </source>
</reference>
<dbReference type="Proteomes" id="UP000295418">
    <property type="component" value="Unassembled WGS sequence"/>
</dbReference>
<keyword evidence="2" id="KW-1185">Reference proteome</keyword>
<sequence length="108" mass="12510">MIIKNITHKKKSPDEIHINDQWLHHLPMEQPRAGFTDRVMMELAREPHMASNEQAEVAPVFRLRREFLHGLTAALSTYVFIQTGIMGKILTLDATIHHLLHLIDQLIK</sequence>
<dbReference type="OrthoDB" id="2620519at2"/>
<organism evidence="1 2">
    <name type="scientific">Paenibacillus albiflavus</name>
    <dbReference type="NCBI Taxonomy" id="2545760"/>
    <lineage>
        <taxon>Bacteria</taxon>
        <taxon>Bacillati</taxon>
        <taxon>Bacillota</taxon>
        <taxon>Bacilli</taxon>
        <taxon>Bacillales</taxon>
        <taxon>Paenibacillaceae</taxon>
        <taxon>Paenibacillus</taxon>
    </lineage>
</organism>
<name>A0A4R4E3J6_9BACL</name>
<dbReference type="EMBL" id="SKFG01000032">
    <property type="protein sequence ID" value="TCZ73403.1"/>
    <property type="molecule type" value="Genomic_DNA"/>
</dbReference>
<comment type="caution">
    <text evidence="1">The sequence shown here is derived from an EMBL/GenBank/DDBJ whole genome shotgun (WGS) entry which is preliminary data.</text>
</comment>